<sequence>MAPTDRLSTTSSPRPGLSLAGEFPRPTHEQWLEQVEKVLRRTGRIRQDDPSPADAAALLDSPGYDGFTVRPLYSADADLPAAGVPGFAPFVRGSRPQGSVAEGWDVRQSHGGPDATAVNREVLADLNGGVTSLLLRFGAGGLAVDDLGDALHGVHLDMIGVVLDAGDEAPAAAAELLRLAAEQDVAPSALRGNLGADPLGVQARTGRETGPEQAVELARRCAAEHPGLQAITVDALPYHDAGGSDGEELGASLAAGVTYLRWLTEAGLDADTACGLLEFRYAATADQFLTIAKLRAARRVWEQVARRCGAAEPARAQRQHAVTSSAMLTRRDPWVNMLRSTIATFAAGVGGAQAITVQPFDAAIGAPDEFARRVARNTQALLLDESHLAQVIDPAGGSWYVEALTDELARAAWRWFQEIEAAGGLPAALRSGMVADRLAATWDRRRAAIADRSEPITGVSEFPNLGEEPLHRAPVPAPPGGGLPRVRYAEEFEALRDAADARAQRPRVFLATLGPLATYTARSSFARNLFAAGGLDAVEAGPTETTADVLAAYAENPSPVVCLCSADEVYGERAADTARALKDAGAQTVLLAGKPGRPPSEVDGLVFTGCDAVEVLRAAHRTLGVE</sequence>
<feature type="domain" description="Methylmalonyl-CoA mutase alpha/beta chain catalytic" evidence="3">
    <location>
        <begin position="138"/>
        <end position="470"/>
    </location>
</feature>
<dbReference type="Gene3D" id="3.20.20.240">
    <property type="entry name" value="Methylmalonyl-CoA mutase"/>
    <property type="match status" value="1"/>
</dbReference>
<dbReference type="RefSeq" id="WP_258348099.1">
    <property type="nucleotide sequence ID" value="NZ_BAAAYK010000038.1"/>
</dbReference>
<dbReference type="PANTHER" id="PTHR48101">
    <property type="entry name" value="METHYLMALONYL-COA MUTASE, MITOCHONDRIAL-RELATED"/>
    <property type="match status" value="1"/>
</dbReference>
<keyword evidence="5" id="KW-1185">Reference proteome</keyword>
<dbReference type="Gene3D" id="3.40.50.280">
    <property type="entry name" value="Cobalamin-binding domain"/>
    <property type="match status" value="1"/>
</dbReference>
<dbReference type="InterPro" id="IPR006099">
    <property type="entry name" value="MeMalonylCoA_mutase_a/b_cat"/>
</dbReference>
<dbReference type="CDD" id="cd03677">
    <property type="entry name" value="MM_CoA_mutase_beta"/>
    <property type="match status" value="1"/>
</dbReference>
<dbReference type="EMBL" id="BAAAYK010000038">
    <property type="protein sequence ID" value="GAA3356342.1"/>
    <property type="molecule type" value="Genomic_DNA"/>
</dbReference>
<evidence type="ECO:0000313" key="5">
    <source>
        <dbReference type="Proteomes" id="UP001500483"/>
    </source>
</evidence>
<feature type="domain" description="Methylmalonyl-CoA mutase alpha/beta chain catalytic" evidence="3">
    <location>
        <begin position="65"/>
        <end position="137"/>
    </location>
</feature>
<organism evidence="4 5">
    <name type="scientific">Saccharopolyspora gregorii</name>
    <dbReference type="NCBI Taxonomy" id="33914"/>
    <lineage>
        <taxon>Bacteria</taxon>
        <taxon>Bacillati</taxon>
        <taxon>Actinomycetota</taxon>
        <taxon>Actinomycetes</taxon>
        <taxon>Pseudonocardiales</taxon>
        <taxon>Pseudonocardiaceae</taxon>
        <taxon>Saccharopolyspora</taxon>
    </lineage>
</organism>
<name>A0ABP6RLB0_9PSEU</name>
<comment type="subunit">
    <text evidence="1">Heterodimer of an alpha and a beta chain.</text>
</comment>
<dbReference type="InterPro" id="IPR016176">
    <property type="entry name" value="Cbl-dep_enz_cat"/>
</dbReference>
<feature type="region of interest" description="Disordered" evidence="2">
    <location>
        <begin position="1"/>
        <end position="29"/>
    </location>
</feature>
<accession>A0ABP6RLB0</accession>
<dbReference type="InterPro" id="IPR024067">
    <property type="entry name" value="Me-malonyl-CoA_mutase_sm_su_N"/>
</dbReference>
<dbReference type="Gene3D" id="1.10.196.20">
    <property type="match status" value="1"/>
</dbReference>
<gene>
    <name evidence="4" type="ORF">GCM10020366_20030</name>
</gene>
<feature type="region of interest" description="Disordered" evidence="2">
    <location>
        <begin position="460"/>
        <end position="481"/>
    </location>
</feature>
<evidence type="ECO:0000256" key="1">
    <source>
        <dbReference type="ARBA" id="ARBA00011870"/>
    </source>
</evidence>
<evidence type="ECO:0000313" key="4">
    <source>
        <dbReference type="EMBL" id="GAA3356342.1"/>
    </source>
</evidence>
<protein>
    <submittedName>
        <fullName evidence="4">Methylmalonyl-CoA mutase family protein</fullName>
    </submittedName>
</protein>
<feature type="compositionally biased region" description="Polar residues" evidence="2">
    <location>
        <begin position="1"/>
        <end position="13"/>
    </location>
</feature>
<dbReference type="Pfam" id="PF01642">
    <property type="entry name" value="MM_CoA_mutase"/>
    <property type="match status" value="2"/>
</dbReference>
<comment type="caution">
    <text evidence="4">The sequence shown here is derived from an EMBL/GenBank/DDBJ whole genome shotgun (WGS) entry which is preliminary data.</text>
</comment>
<reference evidence="5" key="1">
    <citation type="journal article" date="2019" name="Int. J. Syst. Evol. Microbiol.">
        <title>The Global Catalogue of Microorganisms (GCM) 10K type strain sequencing project: providing services to taxonomists for standard genome sequencing and annotation.</title>
        <authorList>
            <consortium name="The Broad Institute Genomics Platform"/>
            <consortium name="The Broad Institute Genome Sequencing Center for Infectious Disease"/>
            <person name="Wu L."/>
            <person name="Ma J."/>
        </authorList>
    </citation>
    <scope>NUCLEOTIDE SEQUENCE [LARGE SCALE GENOMIC DNA]</scope>
    <source>
        <strain evidence="5">JCM 9687</strain>
    </source>
</reference>
<evidence type="ECO:0000256" key="2">
    <source>
        <dbReference type="SAM" id="MobiDB-lite"/>
    </source>
</evidence>
<dbReference type="Proteomes" id="UP001500483">
    <property type="component" value="Unassembled WGS sequence"/>
</dbReference>
<evidence type="ECO:0000259" key="3">
    <source>
        <dbReference type="Pfam" id="PF01642"/>
    </source>
</evidence>
<proteinExistence type="predicted"/>
<dbReference type="SUPFAM" id="SSF51703">
    <property type="entry name" value="Cobalamin (vitamin B12)-dependent enzymes"/>
    <property type="match status" value="1"/>
</dbReference>
<dbReference type="PANTHER" id="PTHR48101:SF4">
    <property type="entry name" value="METHYLMALONYL-COA MUTASE, MITOCHONDRIAL"/>
    <property type="match status" value="1"/>
</dbReference>